<name>A0A7U6JHR7_9GAMM</name>
<gene>
    <name evidence="3" type="ORF">TBH_C0535</name>
</gene>
<evidence type="ECO:0000313" key="3">
    <source>
        <dbReference type="EMBL" id="BAO43480.1"/>
    </source>
</evidence>
<dbReference type="InterPro" id="IPR006076">
    <property type="entry name" value="FAD-dep_OxRdtase"/>
</dbReference>
<keyword evidence="1" id="KW-0560">Oxidoreductase</keyword>
<dbReference type="Proteomes" id="UP000031631">
    <property type="component" value="Chromosome"/>
</dbReference>
<dbReference type="Gene3D" id="3.30.9.10">
    <property type="entry name" value="D-Amino Acid Oxidase, subunit A, domain 2"/>
    <property type="match status" value="1"/>
</dbReference>
<dbReference type="RefSeq" id="WP_041065205.1">
    <property type="nucleotide sequence ID" value="NZ_AP012273.1"/>
</dbReference>
<dbReference type="GO" id="GO:0016491">
    <property type="term" value="F:oxidoreductase activity"/>
    <property type="evidence" value="ECO:0007669"/>
    <property type="project" value="UniProtKB-KW"/>
</dbReference>
<evidence type="ECO:0000259" key="2">
    <source>
        <dbReference type="Pfam" id="PF01266"/>
    </source>
</evidence>
<sequence length="359" mass="40727">MASTAHYDYLIIGQGLAGSLLAWCLTQKAARVLVLDDGHATASSMVAAGLINPLAGMRFNHSPLVHDWLRSLEQTYNELAGLAGQDFLQWLDMLRLFRSAEQIRFYQRQKDKAGITMLIGEKLDSDNFPQPVQAPWGGFEQHRTGWVRLPKLLAFMAEWMQERDMLRHQTVDWNDLAPGDKGVTCNGIQADHAIFCDGYRSMHNPWFDWLPFAPDQGEILTLKRVSDQSLPDRIINGATWLLPVDKGRYRLGATHYHDRQDNQPTESGKERLLEGMEKLLRHPQALELERNDAGVRPATADRQPFIGTHPEQPRLHMFNGFGAHGSLTIPWYAQRMAAWLLSGDPLPQNADIRRYAQDA</sequence>
<dbReference type="GO" id="GO:0005737">
    <property type="term" value="C:cytoplasm"/>
    <property type="evidence" value="ECO:0007669"/>
    <property type="project" value="TreeGrafter"/>
</dbReference>
<dbReference type="SUPFAM" id="SSF51905">
    <property type="entry name" value="FAD/NAD(P)-binding domain"/>
    <property type="match status" value="1"/>
</dbReference>
<proteinExistence type="predicted"/>
<dbReference type="InterPro" id="IPR036188">
    <property type="entry name" value="FAD/NAD-bd_sf"/>
</dbReference>
<protein>
    <submittedName>
        <fullName evidence="3">FAD dependent oxidoreductase</fullName>
    </submittedName>
</protein>
<dbReference type="OrthoDB" id="214253at2"/>
<dbReference type="Gene3D" id="3.50.50.60">
    <property type="entry name" value="FAD/NAD(P)-binding domain"/>
    <property type="match status" value="1"/>
</dbReference>
<evidence type="ECO:0000313" key="4">
    <source>
        <dbReference type="Proteomes" id="UP000031631"/>
    </source>
</evidence>
<dbReference type="PANTHER" id="PTHR13847:SF289">
    <property type="entry name" value="GLYCINE OXIDASE"/>
    <property type="match status" value="1"/>
</dbReference>
<feature type="domain" description="FAD dependent oxidoreductase" evidence="2">
    <location>
        <begin position="8"/>
        <end position="339"/>
    </location>
</feature>
<dbReference type="AlphaFoldDB" id="A0A7U6JHR7"/>
<dbReference type="KEGG" id="tbn:TBH_C0535"/>
<dbReference type="EMBL" id="AP012273">
    <property type="protein sequence ID" value="BAO43480.1"/>
    <property type="molecule type" value="Genomic_DNA"/>
</dbReference>
<dbReference type="PANTHER" id="PTHR13847">
    <property type="entry name" value="SARCOSINE DEHYDROGENASE-RELATED"/>
    <property type="match status" value="1"/>
</dbReference>
<dbReference type="SUPFAM" id="SSF54373">
    <property type="entry name" value="FAD-linked reductases, C-terminal domain"/>
    <property type="match status" value="1"/>
</dbReference>
<organism evidence="3 4">
    <name type="scientific">Thiolapillus brandeum</name>
    <dbReference type="NCBI Taxonomy" id="1076588"/>
    <lineage>
        <taxon>Bacteria</taxon>
        <taxon>Pseudomonadati</taxon>
        <taxon>Pseudomonadota</taxon>
        <taxon>Gammaproteobacteria</taxon>
        <taxon>Chromatiales</taxon>
        <taxon>Sedimenticolaceae</taxon>
        <taxon>Thiolapillus</taxon>
    </lineage>
</organism>
<evidence type="ECO:0000256" key="1">
    <source>
        <dbReference type="ARBA" id="ARBA00023002"/>
    </source>
</evidence>
<reference evidence="3 4" key="1">
    <citation type="journal article" date="2014" name="PLoS ONE">
        <title>Physiological and genomic features of a novel sulfur-oxidizing gammaproteobacterium belonging to a previously uncultivated symbiotic lineage isolated from a hydrothermal vent.</title>
        <authorList>
            <person name="Nunoura T."/>
            <person name="Takaki Y."/>
            <person name="Kazama H."/>
            <person name="Kakuta J."/>
            <person name="Shimamura S."/>
            <person name="Makita H."/>
            <person name="Hirai M."/>
            <person name="Miyazaki M."/>
            <person name="Takai K."/>
        </authorList>
    </citation>
    <scope>NUCLEOTIDE SEQUENCE [LARGE SCALE GENOMIC DNA]</scope>
    <source>
        <strain evidence="3 4">Hiromi1</strain>
    </source>
</reference>
<keyword evidence="4" id="KW-1185">Reference proteome</keyword>
<accession>A0A7U6JHR7</accession>
<dbReference type="Pfam" id="PF01266">
    <property type="entry name" value="DAO"/>
    <property type="match status" value="1"/>
</dbReference>